<dbReference type="Pfam" id="PF13710">
    <property type="entry name" value="ACT_5"/>
    <property type="match status" value="1"/>
</dbReference>
<dbReference type="SUPFAM" id="SSF55021">
    <property type="entry name" value="ACT-like"/>
    <property type="match status" value="1"/>
</dbReference>
<dbReference type="EMBL" id="JAKIKU010000010">
    <property type="protein sequence ID" value="MCL1046921.1"/>
    <property type="molecule type" value="Genomic_DNA"/>
</dbReference>
<dbReference type="InterPro" id="IPR045865">
    <property type="entry name" value="ACT-like_dom_sf"/>
</dbReference>
<proteinExistence type="predicted"/>
<keyword evidence="1" id="KW-0808">Transferase</keyword>
<organism evidence="1 2">
    <name type="scientific">Shewanella electrodiphila</name>
    <dbReference type="NCBI Taxonomy" id="934143"/>
    <lineage>
        <taxon>Bacteria</taxon>
        <taxon>Pseudomonadati</taxon>
        <taxon>Pseudomonadota</taxon>
        <taxon>Gammaproteobacteria</taxon>
        <taxon>Alteromonadales</taxon>
        <taxon>Shewanellaceae</taxon>
        <taxon>Shewanella</taxon>
    </lineage>
</organism>
<protein>
    <submittedName>
        <fullName evidence="1">Acetolactate synthase 2 small subunit</fullName>
        <ecNumber evidence="1">2.2.1.6</ecNumber>
    </submittedName>
</protein>
<dbReference type="NCBIfam" id="NF008362">
    <property type="entry name" value="PRK11152.1"/>
    <property type="match status" value="1"/>
</dbReference>
<dbReference type="RefSeq" id="WP_248956459.1">
    <property type="nucleotide sequence ID" value="NZ_JAKIKU010000010.1"/>
</dbReference>
<dbReference type="Proteomes" id="UP001202134">
    <property type="component" value="Unassembled WGS sequence"/>
</dbReference>
<dbReference type="EC" id="2.2.1.6" evidence="1"/>
<comment type="caution">
    <text evidence="1">The sequence shown here is derived from an EMBL/GenBank/DDBJ whole genome shotgun (WGS) entry which is preliminary data.</text>
</comment>
<name>A0ABT0KSS7_9GAMM</name>
<reference evidence="1 2" key="1">
    <citation type="submission" date="2022-01" db="EMBL/GenBank/DDBJ databases">
        <title>Whole genome-based taxonomy of the Shewanellaceae.</title>
        <authorList>
            <person name="Martin-Rodriguez A.J."/>
        </authorList>
    </citation>
    <scope>NUCLEOTIDE SEQUENCE [LARGE SCALE GENOMIC DNA]</scope>
    <source>
        <strain evidence="1 2">DSM 24955</strain>
    </source>
</reference>
<dbReference type="GO" id="GO:0003984">
    <property type="term" value="F:acetolactate synthase activity"/>
    <property type="evidence" value="ECO:0007669"/>
    <property type="project" value="UniProtKB-EC"/>
</dbReference>
<dbReference type="Gene3D" id="3.30.70.260">
    <property type="match status" value="1"/>
</dbReference>
<evidence type="ECO:0000313" key="2">
    <source>
        <dbReference type="Proteomes" id="UP001202134"/>
    </source>
</evidence>
<evidence type="ECO:0000313" key="1">
    <source>
        <dbReference type="EMBL" id="MCL1046921.1"/>
    </source>
</evidence>
<accession>A0ABT0KSS7</accession>
<keyword evidence="2" id="KW-1185">Reference proteome</keyword>
<gene>
    <name evidence="1" type="primary">ilvM</name>
    <name evidence="1" type="ORF">L2737_16610</name>
</gene>
<sequence length="91" mass="10105">MMHAVELRLKPQPEVLERVLRVTRHRGFTVTELTMTANEDSTLKVNFDVESERVIGLLTHQLTKLFDVLDCQVLTSSTVPVGAETPASVSA</sequence>